<keyword evidence="2" id="KW-1185">Reference proteome</keyword>
<evidence type="ECO:0000313" key="2">
    <source>
        <dbReference type="Proteomes" id="UP000069272"/>
    </source>
</evidence>
<dbReference type="InterPro" id="IPR032062">
    <property type="entry name" value="DUF4803"/>
</dbReference>
<dbReference type="EnsemblMetazoa" id="AALB006540-RA">
    <property type="protein sequence ID" value="AALB006540-PA"/>
    <property type="gene ID" value="AALB006540"/>
</dbReference>
<dbReference type="Proteomes" id="UP000069272">
    <property type="component" value="Chromosome X"/>
</dbReference>
<dbReference type="PANTHER" id="PTHR47890:SF1">
    <property type="entry name" value="LD24308P"/>
    <property type="match status" value="1"/>
</dbReference>
<dbReference type="VEuPathDB" id="VectorBase:AALB20_028302"/>
<protein>
    <submittedName>
        <fullName evidence="1">Uncharacterized protein</fullName>
    </submittedName>
</protein>
<proteinExistence type="predicted"/>
<dbReference type="PANTHER" id="PTHR47890">
    <property type="entry name" value="LD24308P"/>
    <property type="match status" value="1"/>
</dbReference>
<dbReference type="STRING" id="7167.A0A182FJ45"/>
<organism evidence="1 2">
    <name type="scientific">Anopheles albimanus</name>
    <name type="common">New world malaria mosquito</name>
    <dbReference type="NCBI Taxonomy" id="7167"/>
    <lineage>
        <taxon>Eukaryota</taxon>
        <taxon>Metazoa</taxon>
        <taxon>Ecdysozoa</taxon>
        <taxon>Arthropoda</taxon>
        <taxon>Hexapoda</taxon>
        <taxon>Insecta</taxon>
        <taxon>Pterygota</taxon>
        <taxon>Neoptera</taxon>
        <taxon>Endopterygota</taxon>
        <taxon>Diptera</taxon>
        <taxon>Nematocera</taxon>
        <taxon>Culicoidea</taxon>
        <taxon>Culicidae</taxon>
        <taxon>Anophelinae</taxon>
        <taxon>Anopheles</taxon>
    </lineage>
</organism>
<dbReference type="VEuPathDB" id="VectorBase:AALB006540"/>
<accession>A0A182FJ45</accession>
<sequence length="902" mass="103346">MALLKRIKLPVTAFKWLLSAMLVLLLRGSTEPGLPGIVGVQALELSYPGLITVFHLGKEVVSGVVEAWDLLEDVGNVTLPFQKNRDKKILQRINALASQISTSQVSLSDDFRRYVEDAVLHSADRNKFIARLEQLHESIGRIKRREETMQTMLASSEAVEQLTLNQFALATVDLSKTDSIIELLHRIETLVTGEHLVMPPNQRDIFYQMNEQQMAAIGCISVLVLLAIGTFNSATVNAKRLDGASPVDTLRHRYLQQEKLAQTIVEQIDHVTNQVDEDVTRQRSIVLRELFTIYLRFVNEELPPGRALGDERYFTVLQRFGEWHQLEQNLLTINHLYRAVCSFLAEAVPRYADHQDSFDGEAKLELADNDLRLQSIDLAETVLYDRRHPIAQQLDQIYTIMVRQALYYKVQMVAKSTICTFGLSAQQVLYLLYEAIAMTELKGYLMMQFAYMVLRAQGKGNFTVESSARRNELQTRLNRTHELLQRAMEQTSRDYWRCDPERQAHRENETYLQFTRLLQGYIENEVDMNTENTCRETCAHYQYGHRQEQCYKELYCTRQPKCAGRIYDCEYVDSDMWICPSAPQSQRRYEYIEYENGMVRGRKGYCPRGTTKVDSWWRWIFWHCSYCFCVCDDNGPRSDRFVSLREAVSDIAQNKVVTGLRFMKHDRVIHLAVQQGTLMPQGEIDNRTLEWVTPRLFSVLAKGIRNGLDYHTLSYDNRSMDLDDVQVYPGYVLTGVRFRLLGTHLNLMIRMTEMNFTSGQLMDLDKSIWIGNDNTITRTELVLKQPDVPTKASSKSVPDSTNGQYVRFTPTDREADAAQTTVPFLDAQPVYTHRPVPLSGAGIFHKGQPKSGGFLAPKLLTYDFTTHIQRPLGEDNDLPDIALAHSAAVSTAFNQDSLPSIN</sequence>
<evidence type="ECO:0000313" key="1">
    <source>
        <dbReference type="EnsemblMetazoa" id="AALB006540-PA"/>
    </source>
</evidence>
<name>A0A182FJ45_ANOAL</name>
<dbReference type="AlphaFoldDB" id="A0A182FJ45"/>
<reference evidence="1 2" key="1">
    <citation type="journal article" date="2017" name="G3 (Bethesda)">
        <title>The Physical Genome Mapping of Anopheles albimanus Corrected Scaffold Misassemblies and Identified Interarm Rearrangements in Genus Anopheles.</title>
        <authorList>
            <person name="Artemov G.N."/>
            <person name="Peery A.N."/>
            <person name="Jiang X."/>
            <person name="Tu Z."/>
            <person name="Stegniy V.N."/>
            <person name="Sharakhova M.V."/>
            <person name="Sharakhov I.V."/>
        </authorList>
    </citation>
    <scope>NUCLEOTIDE SEQUENCE [LARGE SCALE GENOMIC DNA]</scope>
    <source>
        <strain evidence="1 2">ALBI9_A</strain>
    </source>
</reference>
<dbReference type="Pfam" id="PF16061">
    <property type="entry name" value="DUF4803"/>
    <property type="match status" value="1"/>
</dbReference>
<reference evidence="1" key="2">
    <citation type="submission" date="2022-08" db="UniProtKB">
        <authorList>
            <consortium name="EnsemblMetazoa"/>
        </authorList>
    </citation>
    <scope>IDENTIFICATION</scope>
    <source>
        <strain evidence="1">STECLA/ALBI9_A</strain>
    </source>
</reference>